<dbReference type="InterPro" id="IPR008030">
    <property type="entry name" value="NmrA-like"/>
</dbReference>
<proteinExistence type="predicted"/>
<evidence type="ECO:0000259" key="1">
    <source>
        <dbReference type="Pfam" id="PF05368"/>
    </source>
</evidence>
<dbReference type="Gene3D" id="3.90.25.10">
    <property type="entry name" value="UDP-galactose 4-epimerase, domain 1"/>
    <property type="match status" value="1"/>
</dbReference>
<dbReference type="InterPro" id="IPR036291">
    <property type="entry name" value="NAD(P)-bd_dom_sf"/>
</dbReference>
<protein>
    <recommendedName>
        <fullName evidence="1">NmrA-like domain-containing protein</fullName>
    </recommendedName>
</protein>
<name>A0A3M7BVE2_HORWE</name>
<gene>
    <name evidence="2" type="ORF">D0865_11224</name>
</gene>
<dbReference type="AlphaFoldDB" id="A0A3M7BVE2"/>
<reference evidence="2 3" key="1">
    <citation type="journal article" date="2018" name="BMC Genomics">
        <title>Genomic evidence for intraspecific hybridization in a clonal and extremely halotolerant yeast.</title>
        <authorList>
            <person name="Gostincar C."/>
            <person name="Stajich J.E."/>
            <person name="Zupancic J."/>
            <person name="Zalar P."/>
            <person name="Gunde-Cimerman N."/>
        </authorList>
    </citation>
    <scope>NUCLEOTIDE SEQUENCE [LARGE SCALE GENOMIC DNA]</scope>
    <source>
        <strain evidence="2 3">EXF-151</strain>
    </source>
</reference>
<dbReference type="InterPro" id="IPR052718">
    <property type="entry name" value="NmrA-type_oxidoreductase"/>
</dbReference>
<sequence>MLAIVGASGKLGFATLSALSPTSSSRRLKYLDKQGFQIRRADWDDDQSVWEKAFQGCDRLFLISSSRIEKDFGDAPPGEGREADHYKALQAAKKVGVKHVYYTSLAFANPSKSRVMKAHERTEEWLAGSGLTYTVIREGLYNESWPLYFGHYDVSGDERSEVPVGGDSKISWTSIPDLGLANAVILTSPSGEWAGRTFYLSQKEAYTLEEVAGMVSKAKAKQVNLKVVSRDEHERYYVQDRKMPEPMITWWSKTYDALRDNECEINDSTLEDLLAKRGVKPQPMETLGREHVPFGRSQLHAEGLNVRVGILVVVENGDDGRKPCPATHHGMITRVRIEIQKLHGGCYIVQRMALRLDRSTSVVLGRRVRD</sequence>
<dbReference type="SUPFAM" id="SSF51735">
    <property type="entry name" value="NAD(P)-binding Rossmann-fold domains"/>
    <property type="match status" value="1"/>
</dbReference>
<feature type="domain" description="NmrA-like" evidence="1">
    <location>
        <begin position="4"/>
        <end position="232"/>
    </location>
</feature>
<comment type="caution">
    <text evidence="2">The sequence shown here is derived from an EMBL/GenBank/DDBJ whole genome shotgun (WGS) entry which is preliminary data.</text>
</comment>
<dbReference type="Gene3D" id="3.40.50.720">
    <property type="entry name" value="NAD(P)-binding Rossmann-like Domain"/>
    <property type="match status" value="1"/>
</dbReference>
<dbReference type="PANTHER" id="PTHR47129:SF1">
    <property type="entry name" value="NMRA-LIKE DOMAIN-CONTAINING PROTEIN"/>
    <property type="match status" value="1"/>
</dbReference>
<evidence type="ECO:0000313" key="3">
    <source>
        <dbReference type="Proteomes" id="UP000270230"/>
    </source>
</evidence>
<dbReference type="OrthoDB" id="419598at2759"/>
<organism evidence="2 3">
    <name type="scientific">Hortaea werneckii</name>
    <name type="common">Black yeast</name>
    <name type="synonym">Cladosporium werneckii</name>
    <dbReference type="NCBI Taxonomy" id="91943"/>
    <lineage>
        <taxon>Eukaryota</taxon>
        <taxon>Fungi</taxon>
        <taxon>Dikarya</taxon>
        <taxon>Ascomycota</taxon>
        <taxon>Pezizomycotina</taxon>
        <taxon>Dothideomycetes</taxon>
        <taxon>Dothideomycetidae</taxon>
        <taxon>Mycosphaerellales</taxon>
        <taxon>Teratosphaeriaceae</taxon>
        <taxon>Hortaea</taxon>
    </lineage>
</organism>
<dbReference type="PANTHER" id="PTHR47129">
    <property type="entry name" value="QUINONE OXIDOREDUCTASE 2"/>
    <property type="match status" value="1"/>
</dbReference>
<dbReference type="EMBL" id="QWIN01001179">
    <property type="protein sequence ID" value="RMY43470.1"/>
    <property type="molecule type" value="Genomic_DNA"/>
</dbReference>
<evidence type="ECO:0000313" key="2">
    <source>
        <dbReference type="EMBL" id="RMY43470.1"/>
    </source>
</evidence>
<dbReference type="Proteomes" id="UP000270230">
    <property type="component" value="Unassembled WGS sequence"/>
</dbReference>
<accession>A0A3M7BVE2</accession>
<dbReference type="Pfam" id="PF05368">
    <property type="entry name" value="NmrA"/>
    <property type="match status" value="1"/>
</dbReference>